<evidence type="ECO:0000256" key="7">
    <source>
        <dbReference type="SAM" id="Phobius"/>
    </source>
</evidence>
<keyword evidence="6 7" id="KW-0472">Membrane</keyword>
<dbReference type="SUPFAM" id="SSF144091">
    <property type="entry name" value="Rhomboid-like"/>
    <property type="match status" value="1"/>
</dbReference>
<evidence type="ECO:0000256" key="6">
    <source>
        <dbReference type="ARBA" id="ARBA00023136"/>
    </source>
</evidence>
<dbReference type="GO" id="GO:0016020">
    <property type="term" value="C:membrane"/>
    <property type="evidence" value="ECO:0007669"/>
    <property type="project" value="UniProtKB-SubCell"/>
</dbReference>
<evidence type="ECO:0000256" key="5">
    <source>
        <dbReference type="ARBA" id="ARBA00022989"/>
    </source>
</evidence>
<dbReference type="EMBL" id="BMJB01000001">
    <property type="protein sequence ID" value="GGA72881.1"/>
    <property type="molecule type" value="Genomic_DNA"/>
</dbReference>
<gene>
    <name evidence="9" type="ORF">GCM10011507_25590</name>
</gene>
<dbReference type="Gene3D" id="1.20.1540.10">
    <property type="entry name" value="Rhomboid-like"/>
    <property type="match status" value="1"/>
</dbReference>
<evidence type="ECO:0000256" key="4">
    <source>
        <dbReference type="ARBA" id="ARBA00022801"/>
    </source>
</evidence>
<feature type="transmembrane region" description="Helical" evidence="7">
    <location>
        <begin position="134"/>
        <end position="152"/>
    </location>
</feature>
<feature type="transmembrane region" description="Helical" evidence="7">
    <location>
        <begin position="21"/>
        <end position="39"/>
    </location>
</feature>
<keyword evidence="10" id="KW-1185">Reference proteome</keyword>
<dbReference type="PANTHER" id="PTHR43731">
    <property type="entry name" value="RHOMBOID PROTEASE"/>
    <property type="match status" value="1"/>
</dbReference>
<dbReference type="InterPro" id="IPR022764">
    <property type="entry name" value="Peptidase_S54_rhomboid_dom"/>
</dbReference>
<dbReference type="InterPro" id="IPR035952">
    <property type="entry name" value="Rhomboid-like_sf"/>
</dbReference>
<dbReference type="Proteomes" id="UP000648801">
    <property type="component" value="Unassembled WGS sequence"/>
</dbReference>
<feature type="transmembrane region" description="Helical" evidence="7">
    <location>
        <begin position="104"/>
        <end position="122"/>
    </location>
</feature>
<dbReference type="GO" id="GO:0004252">
    <property type="term" value="F:serine-type endopeptidase activity"/>
    <property type="evidence" value="ECO:0007669"/>
    <property type="project" value="InterPro"/>
</dbReference>
<comment type="similarity">
    <text evidence="2">Belongs to the peptidase S54 family.</text>
</comment>
<comment type="caution">
    <text evidence="9">The sequence shown here is derived from an EMBL/GenBank/DDBJ whole genome shotgun (WGS) entry which is preliminary data.</text>
</comment>
<dbReference type="AlphaFoldDB" id="A0A916RYU5"/>
<feature type="transmembrane region" description="Helical" evidence="7">
    <location>
        <begin position="74"/>
        <end position="92"/>
    </location>
</feature>
<dbReference type="Pfam" id="PF01694">
    <property type="entry name" value="Rhomboid"/>
    <property type="match status" value="1"/>
</dbReference>
<keyword evidence="4" id="KW-0378">Hydrolase</keyword>
<dbReference type="PANTHER" id="PTHR43731:SF14">
    <property type="entry name" value="PRESENILIN-ASSOCIATED RHOMBOID-LIKE PROTEIN, MITOCHONDRIAL"/>
    <property type="match status" value="1"/>
</dbReference>
<keyword evidence="5 7" id="KW-1133">Transmembrane helix</keyword>
<reference evidence="9" key="1">
    <citation type="journal article" date="2014" name="Int. J. Syst. Evol. Microbiol.">
        <title>Complete genome sequence of Corynebacterium casei LMG S-19264T (=DSM 44701T), isolated from a smear-ripened cheese.</title>
        <authorList>
            <consortium name="US DOE Joint Genome Institute (JGI-PGF)"/>
            <person name="Walter F."/>
            <person name="Albersmeier A."/>
            <person name="Kalinowski J."/>
            <person name="Ruckert C."/>
        </authorList>
    </citation>
    <scope>NUCLEOTIDE SEQUENCE</scope>
    <source>
        <strain evidence="9">CGMCC 1.15447</strain>
    </source>
</reference>
<sequence>MPRSGPISLSLPSFSGATRGIIVANLAVFFALALMNWLTPGLAQVLLRHSLLRPLAVTHGEIWQLFTYSFINDGVLNIAFAMLTLWFIGYLLEEARGTRWLWELYAASAIGGGVIASAIAYTRVLGLRPEAVGSGAWGGISGLMIAVAMLFGDQEFYLWFVLRIKAKYMVAIFILVALALFLKESDTFGALLELAGALSGFLFTKFAPSRGMAFGASEQYFSVRNGYYRWKRRRAARKFEVYMRKQNRVVHFDNEGRYIDPDEERKSPKDRRWMN</sequence>
<dbReference type="RefSeq" id="WP_188759614.1">
    <property type="nucleotide sequence ID" value="NZ_BMJB01000001.1"/>
</dbReference>
<accession>A0A916RYU5</accession>
<reference evidence="9" key="2">
    <citation type="submission" date="2020-09" db="EMBL/GenBank/DDBJ databases">
        <authorList>
            <person name="Sun Q."/>
            <person name="Zhou Y."/>
        </authorList>
    </citation>
    <scope>NUCLEOTIDE SEQUENCE</scope>
    <source>
        <strain evidence="9">CGMCC 1.15447</strain>
    </source>
</reference>
<dbReference type="InterPro" id="IPR050925">
    <property type="entry name" value="Rhomboid_protease_S54"/>
</dbReference>
<evidence type="ECO:0000256" key="3">
    <source>
        <dbReference type="ARBA" id="ARBA00022692"/>
    </source>
</evidence>
<evidence type="ECO:0000256" key="1">
    <source>
        <dbReference type="ARBA" id="ARBA00004141"/>
    </source>
</evidence>
<feature type="transmembrane region" description="Helical" evidence="7">
    <location>
        <begin position="164"/>
        <end position="182"/>
    </location>
</feature>
<evidence type="ECO:0000313" key="10">
    <source>
        <dbReference type="Proteomes" id="UP000648801"/>
    </source>
</evidence>
<feature type="domain" description="Peptidase S54 rhomboid" evidence="8">
    <location>
        <begin position="60"/>
        <end position="204"/>
    </location>
</feature>
<comment type="subcellular location">
    <subcellularLocation>
        <location evidence="1">Membrane</location>
        <topology evidence="1">Multi-pass membrane protein</topology>
    </subcellularLocation>
</comment>
<proteinExistence type="inferred from homology"/>
<evidence type="ECO:0000256" key="2">
    <source>
        <dbReference type="ARBA" id="ARBA00009045"/>
    </source>
</evidence>
<organism evidence="9 10">
    <name type="scientific">Edaphobacter acidisoli</name>
    <dbReference type="NCBI Taxonomy" id="2040573"/>
    <lineage>
        <taxon>Bacteria</taxon>
        <taxon>Pseudomonadati</taxon>
        <taxon>Acidobacteriota</taxon>
        <taxon>Terriglobia</taxon>
        <taxon>Terriglobales</taxon>
        <taxon>Acidobacteriaceae</taxon>
        <taxon>Edaphobacter</taxon>
    </lineage>
</organism>
<name>A0A916RYU5_9BACT</name>
<evidence type="ECO:0000313" key="9">
    <source>
        <dbReference type="EMBL" id="GGA72881.1"/>
    </source>
</evidence>
<keyword evidence="3 7" id="KW-0812">Transmembrane</keyword>
<evidence type="ECO:0000259" key="8">
    <source>
        <dbReference type="Pfam" id="PF01694"/>
    </source>
</evidence>
<protein>
    <recommendedName>
        <fullName evidence="8">Peptidase S54 rhomboid domain-containing protein</fullName>
    </recommendedName>
</protein>